<sequence>MAPRKAGVKRRLTNLGDCALKKLKSDIPQPYLEDSVSISHQESESDSEDSSYAPCPSPAPSYSSLSDFDDVDLKSEAELYQFSMTLQKGMLNFLKTKRRTFRYSRVGPKSERTQRCHQAETRHQTKKLREQGYQDIERFFKRPPNPTKTVPDPLIREEEEEEEEDGGDEVGSGALLDLTVETVEEEEEEEEQQRMVTENRCYEREEEEEESDEDEVAEMTCAPSLAPQPLPLITARGPQNPAHVRQVRPPEPKSAEVMNAVQRMTHLLKDKKRLDLLTRARITSMLAFLQFHNAEGGGGWIQASLLAATAAGKGATFACTLCAWTWAFLENSGELPANLFHGLWRQYFSAADVRRFPALPDTRERFQLERVPSLRTAQRWLYAMSYRYGKAKNGMYVDGHGREGVIAYRQSVFLPLWSSMEARMVTWTSDNIWIEPNLQPGEKRIILVTHDESIFYANDRRSTHWIHKDEKPEPVRKGEGTSIMVSDFCLPELGWLKSKDGSDEARLLFRVGKNRDGYFDNSHLMVQVEKAIKLIHDNFGDTAIAAFGFNNAPSHQERAPDALSARHMPKNPKLWNRKEGVRMRDTSFGNNEHQSFYFSDDHPRYPGYFKGMRIILEEQGFKNVAKLPAQCGKNFKCEDTRLDASCCCRRILFNQKDFLEQKSALIELVE</sequence>
<protein>
    <submittedName>
        <fullName evidence="2">Uncharacterized protein</fullName>
    </submittedName>
</protein>
<feature type="region of interest" description="Disordered" evidence="1">
    <location>
        <begin position="140"/>
        <end position="215"/>
    </location>
</feature>
<feature type="compositionally biased region" description="Acidic residues" evidence="1">
    <location>
        <begin position="157"/>
        <end position="168"/>
    </location>
</feature>
<evidence type="ECO:0000256" key="1">
    <source>
        <dbReference type="SAM" id="MobiDB-lite"/>
    </source>
</evidence>
<dbReference type="Proteomes" id="UP000054279">
    <property type="component" value="Unassembled WGS sequence"/>
</dbReference>
<dbReference type="PANTHER" id="PTHR35871">
    <property type="entry name" value="EXPRESSED PROTEIN"/>
    <property type="match status" value="1"/>
</dbReference>
<name>A0A0C9U9Y0_SPHS4</name>
<dbReference type="AlphaFoldDB" id="A0A0C9U9Y0"/>
<proteinExistence type="predicted"/>
<organism evidence="2 3">
    <name type="scientific">Sphaerobolus stellatus (strain SS14)</name>
    <dbReference type="NCBI Taxonomy" id="990650"/>
    <lineage>
        <taxon>Eukaryota</taxon>
        <taxon>Fungi</taxon>
        <taxon>Dikarya</taxon>
        <taxon>Basidiomycota</taxon>
        <taxon>Agaricomycotina</taxon>
        <taxon>Agaricomycetes</taxon>
        <taxon>Phallomycetidae</taxon>
        <taxon>Geastrales</taxon>
        <taxon>Sphaerobolaceae</taxon>
        <taxon>Sphaerobolus</taxon>
    </lineage>
</organism>
<feature type="compositionally biased region" description="Low complexity" evidence="1">
    <location>
        <begin position="50"/>
        <end position="66"/>
    </location>
</feature>
<feature type="compositionally biased region" description="Acidic residues" evidence="1">
    <location>
        <begin position="204"/>
        <end position="215"/>
    </location>
</feature>
<evidence type="ECO:0000313" key="2">
    <source>
        <dbReference type="EMBL" id="KIJ25877.1"/>
    </source>
</evidence>
<dbReference type="HOGENOM" id="CLU_410021_0_0_1"/>
<gene>
    <name evidence="2" type="ORF">M422DRAFT_273108</name>
</gene>
<keyword evidence="3" id="KW-1185">Reference proteome</keyword>
<feature type="region of interest" description="Disordered" evidence="1">
    <location>
        <begin position="106"/>
        <end position="127"/>
    </location>
</feature>
<reference evidence="2 3" key="1">
    <citation type="submission" date="2014-06" db="EMBL/GenBank/DDBJ databases">
        <title>Evolutionary Origins and Diversification of the Mycorrhizal Mutualists.</title>
        <authorList>
            <consortium name="DOE Joint Genome Institute"/>
            <consortium name="Mycorrhizal Genomics Consortium"/>
            <person name="Kohler A."/>
            <person name="Kuo A."/>
            <person name="Nagy L.G."/>
            <person name="Floudas D."/>
            <person name="Copeland A."/>
            <person name="Barry K.W."/>
            <person name="Cichocki N."/>
            <person name="Veneault-Fourrey C."/>
            <person name="LaButti K."/>
            <person name="Lindquist E.A."/>
            <person name="Lipzen A."/>
            <person name="Lundell T."/>
            <person name="Morin E."/>
            <person name="Murat C."/>
            <person name="Riley R."/>
            <person name="Ohm R."/>
            <person name="Sun H."/>
            <person name="Tunlid A."/>
            <person name="Henrissat B."/>
            <person name="Grigoriev I.V."/>
            <person name="Hibbett D.S."/>
            <person name="Martin F."/>
        </authorList>
    </citation>
    <scope>NUCLEOTIDE SEQUENCE [LARGE SCALE GENOMIC DNA]</scope>
    <source>
        <strain evidence="2 3">SS14</strain>
    </source>
</reference>
<feature type="compositionally biased region" description="Basic and acidic residues" evidence="1">
    <location>
        <begin position="108"/>
        <end position="127"/>
    </location>
</feature>
<feature type="region of interest" description="Disordered" evidence="1">
    <location>
        <begin position="31"/>
        <end position="67"/>
    </location>
</feature>
<accession>A0A0C9U9Y0</accession>
<dbReference type="EMBL" id="KN837394">
    <property type="protein sequence ID" value="KIJ25877.1"/>
    <property type="molecule type" value="Genomic_DNA"/>
</dbReference>
<feature type="compositionally biased region" description="Acidic residues" evidence="1">
    <location>
        <begin position="182"/>
        <end position="191"/>
    </location>
</feature>
<evidence type="ECO:0000313" key="3">
    <source>
        <dbReference type="Proteomes" id="UP000054279"/>
    </source>
</evidence>
<dbReference type="PANTHER" id="PTHR35871:SF1">
    <property type="entry name" value="CXC1-LIKE CYSTEINE CLUSTER ASSOCIATED WITH KDZ TRANSPOSASES DOMAIN-CONTAINING PROTEIN"/>
    <property type="match status" value="1"/>
</dbReference>
<dbReference type="OrthoDB" id="6511194at2759"/>